<dbReference type="GO" id="GO:0003910">
    <property type="term" value="F:DNA ligase (ATP) activity"/>
    <property type="evidence" value="ECO:0007669"/>
    <property type="project" value="UniProtKB-EC"/>
</dbReference>
<dbReference type="OrthoDB" id="9802472at2"/>
<dbReference type="Gene3D" id="2.40.50.140">
    <property type="entry name" value="Nucleic acid-binding proteins"/>
    <property type="match status" value="1"/>
</dbReference>
<dbReference type="InterPro" id="IPR012340">
    <property type="entry name" value="NA-bd_OB-fold"/>
</dbReference>
<protein>
    <recommendedName>
        <fullName evidence="1">DNA ligase (ATP)</fullName>
        <ecNumber evidence="1">6.5.1.1</ecNumber>
    </recommendedName>
</protein>
<name>A0A158CMA1_9BURK</name>
<reference evidence="3" key="1">
    <citation type="submission" date="2016-01" db="EMBL/GenBank/DDBJ databases">
        <authorList>
            <person name="Peeters C."/>
        </authorList>
    </citation>
    <scope>NUCLEOTIDE SEQUENCE</scope>
    <source>
        <strain evidence="3">LMG 29320</strain>
    </source>
</reference>
<dbReference type="GO" id="GO:0006310">
    <property type="term" value="P:DNA recombination"/>
    <property type="evidence" value="ECO:0007669"/>
    <property type="project" value="InterPro"/>
</dbReference>
<dbReference type="InterPro" id="IPR012309">
    <property type="entry name" value="DNA_ligase_ATP-dep_C"/>
</dbReference>
<evidence type="ECO:0000313" key="4">
    <source>
        <dbReference type="Proteomes" id="UP000054903"/>
    </source>
</evidence>
<feature type="domain" description="DNA ligase ATP-dependent C-terminal" evidence="2">
    <location>
        <begin position="35"/>
        <end position="114"/>
    </location>
</feature>
<evidence type="ECO:0000256" key="1">
    <source>
        <dbReference type="ARBA" id="ARBA00012727"/>
    </source>
</evidence>
<dbReference type="Proteomes" id="UP000054903">
    <property type="component" value="Unassembled WGS sequence"/>
</dbReference>
<gene>
    <name evidence="3" type="ORF">AWB77_04283</name>
</gene>
<accession>A0A158CMA1</accession>
<keyword evidence="3" id="KW-0436">Ligase</keyword>
<dbReference type="GO" id="GO:0006281">
    <property type="term" value="P:DNA repair"/>
    <property type="evidence" value="ECO:0007669"/>
    <property type="project" value="InterPro"/>
</dbReference>
<evidence type="ECO:0000313" key="3">
    <source>
        <dbReference type="EMBL" id="SAK83421.1"/>
    </source>
</evidence>
<dbReference type="RefSeq" id="WP_157694854.1">
    <property type="nucleotide sequence ID" value="NZ_FCNX02000011.1"/>
</dbReference>
<keyword evidence="4" id="KW-1185">Reference proteome</keyword>
<dbReference type="Pfam" id="PF04679">
    <property type="entry name" value="DNA_ligase_A_C"/>
    <property type="match status" value="1"/>
</dbReference>
<dbReference type="AlphaFoldDB" id="A0A158CMA1"/>
<dbReference type="STRING" id="1777138.AWB77_04283"/>
<evidence type="ECO:0000259" key="2">
    <source>
        <dbReference type="Pfam" id="PF04679"/>
    </source>
</evidence>
<proteinExistence type="predicted"/>
<comment type="caution">
    <text evidence="3">The sequence shown here is derived from an EMBL/GenBank/DDBJ whole genome shotgun (WGS) entry which is preliminary data.</text>
</comment>
<sequence length="116" mass="12954">MRWTARGDRPIGSKLKCNLRQAFGGGDFSRLKGAKSGVRSLLLDVYETEGSLQYDSLQYAGHVTPHLSSTRSTLFAKRANAFQQAAPPFYNAPEPERERVFHWLTPGIVVEVLFLA</sequence>
<dbReference type="EMBL" id="FCNX02000011">
    <property type="protein sequence ID" value="SAK83421.1"/>
    <property type="molecule type" value="Genomic_DNA"/>
</dbReference>
<dbReference type="EC" id="6.5.1.1" evidence="1"/>
<organism evidence="3 4">
    <name type="scientific">Caballeronia fortuita</name>
    <dbReference type="NCBI Taxonomy" id="1777138"/>
    <lineage>
        <taxon>Bacteria</taxon>
        <taxon>Pseudomonadati</taxon>
        <taxon>Pseudomonadota</taxon>
        <taxon>Betaproteobacteria</taxon>
        <taxon>Burkholderiales</taxon>
        <taxon>Burkholderiaceae</taxon>
        <taxon>Caballeronia</taxon>
    </lineage>
</organism>